<reference evidence="1 2" key="1">
    <citation type="submission" date="2018-09" db="EMBL/GenBank/DDBJ databases">
        <authorList>
            <person name="Tagini F."/>
        </authorList>
    </citation>
    <scope>NUCLEOTIDE SEQUENCE [LARGE SCALE GENOMIC DNA]</scope>
    <source>
        <strain evidence="1 2">MK136</strain>
    </source>
</reference>
<dbReference type="Proteomes" id="UP000273307">
    <property type="component" value="Unassembled WGS sequence"/>
</dbReference>
<accession>A0A498Q9W3</accession>
<dbReference type="AlphaFoldDB" id="A0A498Q9W3"/>
<name>A0A498Q9W3_9MYCO</name>
<proteinExistence type="predicted"/>
<dbReference type="EMBL" id="UPHP01000113">
    <property type="protein sequence ID" value="VBA41624.1"/>
    <property type="molecule type" value="Genomic_DNA"/>
</dbReference>
<sequence length="157" mass="17119">MRALRIQDGKAADDRLYDHVAIVTGAGRGLGRLARMLSVHLDVGFPVSQPTYRVMKTRGYGRFGSVCFRKVISPELVVPIMVFLASRACEVTHHNYSACAGRFARAFVGRGPGWSAGPGRRTHRRGHRDSLVRGICDRTGHRAGVGVFSVCARLGVT</sequence>
<evidence type="ECO:0000313" key="1">
    <source>
        <dbReference type="EMBL" id="VBA41624.1"/>
    </source>
</evidence>
<protein>
    <submittedName>
        <fullName evidence="1">Uncharacterized protein</fullName>
    </submittedName>
</protein>
<organism evidence="1 2">
    <name type="scientific">Mycobacterium attenuatum</name>
    <dbReference type="NCBI Taxonomy" id="2341086"/>
    <lineage>
        <taxon>Bacteria</taxon>
        <taxon>Bacillati</taxon>
        <taxon>Actinomycetota</taxon>
        <taxon>Actinomycetes</taxon>
        <taxon>Mycobacteriales</taxon>
        <taxon>Mycobacteriaceae</taxon>
        <taxon>Mycobacterium</taxon>
    </lineage>
</organism>
<keyword evidence="2" id="KW-1185">Reference proteome</keyword>
<evidence type="ECO:0000313" key="2">
    <source>
        <dbReference type="Proteomes" id="UP000273307"/>
    </source>
</evidence>
<gene>
    <name evidence="1" type="ORF">LAUMK136_04155</name>
</gene>